<evidence type="ECO:0000256" key="6">
    <source>
        <dbReference type="SAM" id="Phobius"/>
    </source>
</evidence>
<dbReference type="PANTHER" id="PTHR10283:SF82">
    <property type="entry name" value="SOLUTE CARRIER FAMILY 13 MEMBER 2"/>
    <property type="match status" value="1"/>
</dbReference>
<evidence type="ECO:0000313" key="7">
    <source>
        <dbReference type="EMBL" id="QDU79207.1"/>
    </source>
</evidence>
<dbReference type="EMBL" id="CP036281">
    <property type="protein sequence ID" value="QDU79207.1"/>
    <property type="molecule type" value="Genomic_DNA"/>
</dbReference>
<gene>
    <name evidence="7" type="primary">sdcS_1</name>
    <name evidence="7" type="ORF">Pla110_09120</name>
</gene>
<keyword evidence="8" id="KW-1185">Reference proteome</keyword>
<evidence type="ECO:0000313" key="8">
    <source>
        <dbReference type="Proteomes" id="UP000317178"/>
    </source>
</evidence>
<feature type="transmembrane region" description="Helical" evidence="6">
    <location>
        <begin position="15"/>
        <end position="35"/>
    </location>
</feature>
<dbReference type="KEGG" id="plon:Pla110_09120"/>
<evidence type="ECO:0000256" key="5">
    <source>
        <dbReference type="ARBA" id="ARBA00023136"/>
    </source>
</evidence>
<feature type="transmembrane region" description="Helical" evidence="6">
    <location>
        <begin position="228"/>
        <end position="248"/>
    </location>
</feature>
<feature type="transmembrane region" description="Helical" evidence="6">
    <location>
        <begin position="133"/>
        <end position="165"/>
    </location>
</feature>
<reference evidence="7 8" key="1">
    <citation type="submission" date="2019-02" db="EMBL/GenBank/DDBJ databases">
        <title>Deep-cultivation of Planctomycetes and their phenomic and genomic characterization uncovers novel biology.</title>
        <authorList>
            <person name="Wiegand S."/>
            <person name="Jogler M."/>
            <person name="Boedeker C."/>
            <person name="Pinto D."/>
            <person name="Vollmers J."/>
            <person name="Rivas-Marin E."/>
            <person name="Kohn T."/>
            <person name="Peeters S.H."/>
            <person name="Heuer A."/>
            <person name="Rast P."/>
            <person name="Oberbeckmann S."/>
            <person name="Bunk B."/>
            <person name="Jeske O."/>
            <person name="Meyerdierks A."/>
            <person name="Storesund J.E."/>
            <person name="Kallscheuer N."/>
            <person name="Luecker S."/>
            <person name="Lage O.M."/>
            <person name="Pohl T."/>
            <person name="Merkel B.J."/>
            <person name="Hornburger P."/>
            <person name="Mueller R.-W."/>
            <person name="Bruemmer F."/>
            <person name="Labrenz M."/>
            <person name="Spormann A.M."/>
            <person name="Op den Camp H."/>
            <person name="Overmann J."/>
            <person name="Amann R."/>
            <person name="Jetten M.S.M."/>
            <person name="Mascher T."/>
            <person name="Medema M.H."/>
            <person name="Devos D.P."/>
            <person name="Kaster A.-K."/>
            <person name="Ovreas L."/>
            <person name="Rohde M."/>
            <person name="Galperin M.Y."/>
            <person name="Jogler C."/>
        </authorList>
    </citation>
    <scope>NUCLEOTIDE SEQUENCE [LARGE SCALE GENOMIC DNA]</scope>
    <source>
        <strain evidence="7 8">Pla110</strain>
    </source>
</reference>
<evidence type="ECO:0000256" key="1">
    <source>
        <dbReference type="ARBA" id="ARBA00004141"/>
    </source>
</evidence>
<feature type="transmembrane region" description="Helical" evidence="6">
    <location>
        <begin position="42"/>
        <end position="59"/>
    </location>
</feature>
<feature type="transmembrane region" description="Helical" evidence="6">
    <location>
        <begin position="95"/>
        <end position="113"/>
    </location>
</feature>
<comment type="subcellular location">
    <subcellularLocation>
        <location evidence="1">Membrane</location>
        <topology evidence="1">Multi-pass membrane protein</topology>
    </subcellularLocation>
</comment>
<dbReference type="CDD" id="cd01115">
    <property type="entry name" value="SLC13_permease"/>
    <property type="match status" value="1"/>
</dbReference>
<evidence type="ECO:0000256" key="2">
    <source>
        <dbReference type="ARBA" id="ARBA00022448"/>
    </source>
</evidence>
<proteinExistence type="predicted"/>
<name>A0A518CJ39_9PLAN</name>
<dbReference type="InterPro" id="IPR001898">
    <property type="entry name" value="SLC13A/DASS"/>
</dbReference>
<dbReference type="Pfam" id="PF00939">
    <property type="entry name" value="Na_sulph_symp"/>
    <property type="match status" value="1"/>
</dbReference>
<evidence type="ECO:0000256" key="4">
    <source>
        <dbReference type="ARBA" id="ARBA00022989"/>
    </source>
</evidence>
<feature type="transmembrane region" description="Helical" evidence="6">
    <location>
        <begin position="493"/>
        <end position="513"/>
    </location>
</feature>
<feature type="transmembrane region" description="Helical" evidence="6">
    <location>
        <begin position="408"/>
        <end position="424"/>
    </location>
</feature>
<feature type="transmembrane region" description="Helical" evidence="6">
    <location>
        <begin position="331"/>
        <end position="350"/>
    </location>
</feature>
<dbReference type="GO" id="GO:0015141">
    <property type="term" value="F:succinate transmembrane transporter activity"/>
    <property type="evidence" value="ECO:0007669"/>
    <property type="project" value="UniProtKB-ARBA"/>
</dbReference>
<dbReference type="RefSeq" id="WP_197440500.1">
    <property type="nucleotide sequence ID" value="NZ_CP036281.1"/>
</dbReference>
<feature type="transmembrane region" description="Helical" evidence="6">
    <location>
        <begin position="65"/>
        <end position="83"/>
    </location>
</feature>
<feature type="transmembrane region" description="Helical" evidence="6">
    <location>
        <begin position="454"/>
        <end position="472"/>
    </location>
</feature>
<evidence type="ECO:0000256" key="3">
    <source>
        <dbReference type="ARBA" id="ARBA00022692"/>
    </source>
</evidence>
<feature type="transmembrane region" description="Helical" evidence="6">
    <location>
        <begin position="277"/>
        <end position="295"/>
    </location>
</feature>
<keyword evidence="5 6" id="KW-0472">Membrane</keyword>
<dbReference type="AlphaFoldDB" id="A0A518CJ39"/>
<keyword evidence="2" id="KW-0813">Transport</keyword>
<organism evidence="7 8">
    <name type="scientific">Polystyrenella longa</name>
    <dbReference type="NCBI Taxonomy" id="2528007"/>
    <lineage>
        <taxon>Bacteria</taxon>
        <taxon>Pseudomonadati</taxon>
        <taxon>Planctomycetota</taxon>
        <taxon>Planctomycetia</taxon>
        <taxon>Planctomycetales</taxon>
        <taxon>Planctomycetaceae</taxon>
        <taxon>Polystyrenella</taxon>
    </lineage>
</organism>
<accession>A0A518CJ39</accession>
<feature type="transmembrane region" description="Helical" evidence="6">
    <location>
        <begin position="370"/>
        <end position="388"/>
    </location>
</feature>
<protein>
    <submittedName>
        <fullName evidence="7">Sodium-dependent dicarboxylate transporter SdcS</fullName>
    </submittedName>
</protein>
<feature type="transmembrane region" description="Helical" evidence="6">
    <location>
        <begin position="177"/>
        <end position="196"/>
    </location>
</feature>
<dbReference type="PANTHER" id="PTHR10283">
    <property type="entry name" value="SOLUTE CARRIER FAMILY 13 MEMBER"/>
    <property type="match status" value="1"/>
</dbReference>
<keyword evidence="3 6" id="KW-0812">Transmembrane</keyword>
<sequence length="514" mass="56000">MSTPPLPDSAETAPAPRWGIPIGFALFAITLLLPVPEGMQPAAMRLIATVVLMGVFWFTEALPTGATSLIPLVAFPLLAIMPSDVVSQQYMDQNILLYLGGFIIALGIEKWNLHRRMALHVVKRVGENPRRLVLGFMLGTACMSMWISNTASTLLMLPLATALLTSLRETGRTRKELALLSPVLLLGIAYAASIGGSTTLVGTPTNLIFVKVWADQFPDQAPLSAGQWMIHFVPVGIVLLITAWLMLIRGLPRMSDSTVGETGFIDRKLRELGPPSQAEYVMGVLFVCTAFLWIFREPIQITEQFVIPGWRPFLLSHLSYFSEIDLTKTKYLHDSTVAIGVALLMFFIPVKGQGAKFARPLMDWDTVNKVPWAILFLIGGGFAIASAAQATELSNWIGQVLVTHLSGWPPWAWVLSICLLMTFLTEFTSNVATASALMPILALTAIGLGTDPQLLMLPAILSTSCAFMMPIATPPNAIVYSSGVVSMQQMARVGIQMNVVFALIITAATFLWLT</sequence>
<keyword evidence="4 6" id="KW-1133">Transmembrane helix</keyword>
<dbReference type="PROSITE" id="PS01271">
    <property type="entry name" value="NA_SULFATE"/>
    <property type="match status" value="1"/>
</dbReference>
<dbReference type="Proteomes" id="UP000317178">
    <property type="component" value="Chromosome"/>
</dbReference>
<dbReference type="InterPro" id="IPR031312">
    <property type="entry name" value="Na/sul_symport_CS"/>
</dbReference>
<dbReference type="GO" id="GO:0005886">
    <property type="term" value="C:plasma membrane"/>
    <property type="evidence" value="ECO:0007669"/>
    <property type="project" value="TreeGrafter"/>
</dbReference>
<feature type="transmembrane region" description="Helical" evidence="6">
    <location>
        <begin position="431"/>
        <end position="448"/>
    </location>
</feature>